<evidence type="ECO:0000313" key="9">
    <source>
        <dbReference type="EMBL" id="SDC74288.1"/>
    </source>
</evidence>
<keyword evidence="3" id="KW-1003">Cell membrane</keyword>
<dbReference type="EMBL" id="FMZR01000003">
    <property type="protein sequence ID" value="SDC74288.1"/>
    <property type="molecule type" value="Genomic_DNA"/>
</dbReference>
<feature type="domain" description="Major facilitator superfamily (MFS) profile" evidence="8">
    <location>
        <begin position="22"/>
        <end position="252"/>
    </location>
</feature>
<evidence type="ECO:0000256" key="2">
    <source>
        <dbReference type="ARBA" id="ARBA00022448"/>
    </source>
</evidence>
<name>A0A1G6P2Q4_9BACI</name>
<dbReference type="GO" id="GO:0005886">
    <property type="term" value="C:plasma membrane"/>
    <property type="evidence" value="ECO:0007669"/>
    <property type="project" value="UniProtKB-SubCell"/>
</dbReference>
<dbReference type="InterPro" id="IPR020846">
    <property type="entry name" value="MFS_dom"/>
</dbReference>
<sequence>MNNQVGSLKEDSTSDSIWSNKVFSYFFLASCISLIGNSMATLVLPLWVMKLTNSPILVSGVNIAIATTAILFAPVTGTLADRMSRRKLMIMADVMRCIVMIIIAVIAFYNKMLYIPLLLLLIIRSIGSALFTPASNAALVTYVEEKHVQQAITLRQISIQIISVAIPLMASFLISIFNFHGVFMLDALTFFISFLILMKIKFPRELKIEKKKPFYEEFKEGFSLLKSNQSLKMLLTLQSLICLERRVCYHCK</sequence>
<feature type="transmembrane region" description="Helical" evidence="7">
    <location>
        <begin position="183"/>
        <end position="202"/>
    </location>
</feature>
<evidence type="ECO:0000256" key="3">
    <source>
        <dbReference type="ARBA" id="ARBA00022475"/>
    </source>
</evidence>
<evidence type="ECO:0000256" key="1">
    <source>
        <dbReference type="ARBA" id="ARBA00004651"/>
    </source>
</evidence>
<feature type="transmembrane region" description="Helical" evidence="7">
    <location>
        <begin position="22"/>
        <end position="44"/>
    </location>
</feature>
<dbReference type="PANTHER" id="PTHR43266">
    <property type="entry name" value="MACROLIDE-EFFLUX PROTEIN"/>
    <property type="match status" value="1"/>
</dbReference>
<evidence type="ECO:0000256" key="7">
    <source>
        <dbReference type="SAM" id="Phobius"/>
    </source>
</evidence>
<evidence type="ECO:0000256" key="5">
    <source>
        <dbReference type="ARBA" id="ARBA00022989"/>
    </source>
</evidence>
<evidence type="ECO:0000259" key="8">
    <source>
        <dbReference type="PROSITE" id="PS50850"/>
    </source>
</evidence>
<proteinExistence type="predicted"/>
<dbReference type="InterPro" id="IPR011701">
    <property type="entry name" value="MFS"/>
</dbReference>
<dbReference type="PANTHER" id="PTHR43266:SF2">
    <property type="entry name" value="MAJOR FACILITATOR SUPERFAMILY (MFS) PROFILE DOMAIN-CONTAINING PROTEIN"/>
    <property type="match status" value="1"/>
</dbReference>
<dbReference type="GO" id="GO:0022857">
    <property type="term" value="F:transmembrane transporter activity"/>
    <property type="evidence" value="ECO:0007669"/>
    <property type="project" value="InterPro"/>
</dbReference>
<keyword evidence="5 7" id="KW-1133">Transmembrane helix</keyword>
<accession>A0A1G6P2Q4</accession>
<dbReference type="Gene3D" id="1.20.1250.20">
    <property type="entry name" value="MFS general substrate transporter like domains"/>
    <property type="match status" value="1"/>
</dbReference>
<keyword evidence="6 7" id="KW-0472">Membrane</keyword>
<dbReference type="Pfam" id="PF07690">
    <property type="entry name" value="MFS_1"/>
    <property type="match status" value="1"/>
</dbReference>
<keyword evidence="4 7" id="KW-0812">Transmembrane</keyword>
<feature type="transmembrane region" description="Helical" evidence="7">
    <location>
        <begin position="56"/>
        <end position="76"/>
    </location>
</feature>
<organism evidence="9 10">
    <name type="scientific">Bacillus wiedmannii</name>
    <dbReference type="NCBI Taxonomy" id="1890302"/>
    <lineage>
        <taxon>Bacteria</taxon>
        <taxon>Bacillati</taxon>
        <taxon>Bacillota</taxon>
        <taxon>Bacilli</taxon>
        <taxon>Bacillales</taxon>
        <taxon>Bacillaceae</taxon>
        <taxon>Bacillus</taxon>
        <taxon>Bacillus cereus group</taxon>
    </lineage>
</organism>
<dbReference type="PROSITE" id="PS50850">
    <property type="entry name" value="MFS"/>
    <property type="match status" value="1"/>
</dbReference>
<dbReference type="Proteomes" id="UP000183507">
    <property type="component" value="Unassembled WGS sequence"/>
</dbReference>
<protein>
    <submittedName>
        <fullName evidence="9">Major Facilitator Superfamily protein</fullName>
    </submittedName>
</protein>
<dbReference type="SUPFAM" id="SSF103473">
    <property type="entry name" value="MFS general substrate transporter"/>
    <property type="match status" value="1"/>
</dbReference>
<evidence type="ECO:0000256" key="6">
    <source>
        <dbReference type="ARBA" id="ARBA00023136"/>
    </source>
</evidence>
<comment type="subcellular location">
    <subcellularLocation>
        <location evidence="1">Cell membrane</location>
        <topology evidence="1">Multi-pass membrane protein</topology>
    </subcellularLocation>
</comment>
<keyword evidence="2" id="KW-0813">Transport</keyword>
<evidence type="ECO:0000313" key="10">
    <source>
        <dbReference type="Proteomes" id="UP000183507"/>
    </source>
</evidence>
<reference evidence="10" key="1">
    <citation type="submission" date="2016-10" db="EMBL/GenBank/DDBJ databases">
        <authorList>
            <person name="Varghese N."/>
        </authorList>
    </citation>
    <scope>NUCLEOTIDE SEQUENCE [LARGE SCALE GENOMIC DNA]</scope>
    <source>
        <strain evidence="10">KPR-7A</strain>
    </source>
</reference>
<dbReference type="CDD" id="cd06173">
    <property type="entry name" value="MFS_MefA_like"/>
    <property type="match status" value="1"/>
</dbReference>
<dbReference type="AlphaFoldDB" id="A0A1G6P2Q4"/>
<dbReference type="InterPro" id="IPR036259">
    <property type="entry name" value="MFS_trans_sf"/>
</dbReference>
<gene>
    <name evidence="9" type="ORF">SAMN04487767_1036</name>
</gene>
<evidence type="ECO:0000256" key="4">
    <source>
        <dbReference type="ARBA" id="ARBA00022692"/>
    </source>
</evidence>